<evidence type="ECO:0000313" key="2">
    <source>
        <dbReference type="Proteomes" id="UP000318313"/>
    </source>
</evidence>
<protein>
    <submittedName>
        <fullName evidence="1">Uncharacterized protein</fullName>
    </submittedName>
</protein>
<dbReference type="RefSeq" id="WP_145307432.1">
    <property type="nucleotide sequence ID" value="NZ_CP037452.1"/>
</dbReference>
<gene>
    <name evidence="1" type="ORF">Enr17x_15920</name>
</gene>
<dbReference type="KEGG" id="gfm:Enr17x_15920"/>
<evidence type="ECO:0000313" key="1">
    <source>
        <dbReference type="EMBL" id="QDV49572.1"/>
    </source>
</evidence>
<name>A0A518I9A0_9PLAN</name>
<keyword evidence="2" id="KW-1185">Reference proteome</keyword>
<sequence>MSEDIKLPMRIPCIANFTEDQGGDLIPRYYKATIVSFTTIEKKIGFDEDDPRTETVPAAITISETGGIEVHGFGDLSAFLTVEAMEERAAELNC</sequence>
<accession>A0A518I9A0</accession>
<dbReference type="EMBL" id="CP037452">
    <property type="protein sequence ID" value="QDV49572.1"/>
    <property type="molecule type" value="Genomic_DNA"/>
</dbReference>
<reference evidence="1 2" key="1">
    <citation type="submission" date="2019-03" db="EMBL/GenBank/DDBJ databases">
        <title>Deep-cultivation of Planctomycetes and their phenomic and genomic characterization uncovers novel biology.</title>
        <authorList>
            <person name="Wiegand S."/>
            <person name="Jogler M."/>
            <person name="Boedeker C."/>
            <person name="Pinto D."/>
            <person name="Vollmers J."/>
            <person name="Rivas-Marin E."/>
            <person name="Kohn T."/>
            <person name="Peeters S.H."/>
            <person name="Heuer A."/>
            <person name="Rast P."/>
            <person name="Oberbeckmann S."/>
            <person name="Bunk B."/>
            <person name="Jeske O."/>
            <person name="Meyerdierks A."/>
            <person name="Storesund J.E."/>
            <person name="Kallscheuer N."/>
            <person name="Luecker S."/>
            <person name="Lage O.M."/>
            <person name="Pohl T."/>
            <person name="Merkel B.J."/>
            <person name="Hornburger P."/>
            <person name="Mueller R.-W."/>
            <person name="Bruemmer F."/>
            <person name="Labrenz M."/>
            <person name="Spormann A.M."/>
            <person name="Op den Camp H."/>
            <person name="Overmann J."/>
            <person name="Amann R."/>
            <person name="Jetten M.S.M."/>
            <person name="Mascher T."/>
            <person name="Medema M.H."/>
            <person name="Devos D.P."/>
            <person name="Kaster A.-K."/>
            <person name="Ovreas L."/>
            <person name="Rohde M."/>
            <person name="Galperin M.Y."/>
            <person name="Jogler C."/>
        </authorList>
    </citation>
    <scope>NUCLEOTIDE SEQUENCE [LARGE SCALE GENOMIC DNA]</scope>
    <source>
        <strain evidence="1 2">Enr17</strain>
    </source>
</reference>
<proteinExistence type="predicted"/>
<dbReference type="AlphaFoldDB" id="A0A518I9A0"/>
<organism evidence="1 2">
    <name type="scientific">Gimesia fumaroli</name>
    <dbReference type="NCBI Taxonomy" id="2527976"/>
    <lineage>
        <taxon>Bacteria</taxon>
        <taxon>Pseudomonadati</taxon>
        <taxon>Planctomycetota</taxon>
        <taxon>Planctomycetia</taxon>
        <taxon>Planctomycetales</taxon>
        <taxon>Planctomycetaceae</taxon>
        <taxon>Gimesia</taxon>
    </lineage>
</organism>
<dbReference type="Proteomes" id="UP000318313">
    <property type="component" value="Chromosome"/>
</dbReference>